<evidence type="ECO:0000256" key="1">
    <source>
        <dbReference type="ARBA" id="ARBA00008898"/>
    </source>
</evidence>
<dbReference type="PANTHER" id="PTHR30466:SF11">
    <property type="entry name" value="FLAVIN-DEPENDENT MONOOXYGENASE, REDUCTASE SUBUNIT HSAB"/>
    <property type="match status" value="1"/>
</dbReference>
<gene>
    <name evidence="4" type="ORF">HDA32_003035</name>
</gene>
<evidence type="ECO:0000256" key="2">
    <source>
        <dbReference type="ARBA" id="ARBA00023002"/>
    </source>
</evidence>
<dbReference type="AlphaFoldDB" id="A0A852TX11"/>
<dbReference type="InterPro" id="IPR050268">
    <property type="entry name" value="NADH-dep_flavin_reductase"/>
</dbReference>
<dbReference type="InterPro" id="IPR012349">
    <property type="entry name" value="Split_barrel_FMN-bd"/>
</dbReference>
<evidence type="ECO:0000313" key="5">
    <source>
        <dbReference type="Proteomes" id="UP000589036"/>
    </source>
</evidence>
<comment type="similarity">
    <text evidence="1">Belongs to the non-flavoprotein flavin reductase family.</text>
</comment>
<dbReference type="EMBL" id="JACCCC010000001">
    <property type="protein sequence ID" value="NYE47915.1"/>
    <property type="molecule type" value="Genomic_DNA"/>
</dbReference>
<dbReference type="Pfam" id="PF01613">
    <property type="entry name" value="Flavin_Reduct"/>
    <property type="match status" value="1"/>
</dbReference>
<keyword evidence="2" id="KW-0560">Oxidoreductase</keyword>
<dbReference type="SMART" id="SM00903">
    <property type="entry name" value="Flavin_Reduct"/>
    <property type="match status" value="1"/>
</dbReference>
<feature type="domain" description="Flavin reductase like" evidence="3">
    <location>
        <begin position="1"/>
        <end position="120"/>
    </location>
</feature>
<evidence type="ECO:0000259" key="3">
    <source>
        <dbReference type="SMART" id="SM00903"/>
    </source>
</evidence>
<comment type="caution">
    <text evidence="4">The sequence shown here is derived from an EMBL/GenBank/DDBJ whole genome shotgun (WGS) entry which is preliminary data.</text>
</comment>
<dbReference type="Gene3D" id="2.30.110.10">
    <property type="entry name" value="Electron Transport, Fmn-binding Protein, Chain A"/>
    <property type="match status" value="1"/>
</dbReference>
<protein>
    <submittedName>
        <fullName evidence="4">Flavin reductase (DIM6/NTAB) family NADH-FMN oxidoreductase RutF</fullName>
    </submittedName>
</protein>
<keyword evidence="5" id="KW-1185">Reference proteome</keyword>
<evidence type="ECO:0000313" key="4">
    <source>
        <dbReference type="EMBL" id="NYE47915.1"/>
    </source>
</evidence>
<organism evidence="4 5">
    <name type="scientific">Spinactinospora alkalitolerans</name>
    <dbReference type="NCBI Taxonomy" id="687207"/>
    <lineage>
        <taxon>Bacteria</taxon>
        <taxon>Bacillati</taxon>
        <taxon>Actinomycetota</taxon>
        <taxon>Actinomycetes</taxon>
        <taxon>Streptosporangiales</taxon>
        <taxon>Nocardiopsidaceae</taxon>
        <taxon>Spinactinospora</taxon>
    </lineage>
</organism>
<accession>A0A852TX11</accession>
<dbReference type="Proteomes" id="UP000589036">
    <property type="component" value="Unassembled WGS sequence"/>
</dbReference>
<dbReference type="InterPro" id="IPR002563">
    <property type="entry name" value="Flavin_Rdtase-like_dom"/>
</dbReference>
<dbReference type="GO" id="GO:0010181">
    <property type="term" value="F:FMN binding"/>
    <property type="evidence" value="ECO:0007669"/>
    <property type="project" value="InterPro"/>
</dbReference>
<reference evidence="4 5" key="1">
    <citation type="submission" date="2020-07" db="EMBL/GenBank/DDBJ databases">
        <title>Sequencing the genomes of 1000 actinobacteria strains.</title>
        <authorList>
            <person name="Klenk H.-P."/>
        </authorList>
    </citation>
    <scope>NUCLEOTIDE SEQUENCE [LARGE SCALE GENOMIC DNA]</scope>
    <source>
        <strain evidence="4 5">CXB654</strain>
    </source>
</reference>
<dbReference type="PANTHER" id="PTHR30466">
    <property type="entry name" value="FLAVIN REDUCTASE"/>
    <property type="match status" value="1"/>
</dbReference>
<dbReference type="GO" id="GO:0042602">
    <property type="term" value="F:riboflavin reductase (NADPH) activity"/>
    <property type="evidence" value="ECO:0007669"/>
    <property type="project" value="TreeGrafter"/>
</dbReference>
<name>A0A852TX11_9ACTN</name>
<sequence>MGTFQSLSLDPPLVSFSVARASGSWPRIRVGGGSTAGVLSADQHHICHALSRKQEDKFASVDWTASVNGCPRVTGALAWIDCEIRHELDGGDHLIVVASVSDLAAESGEPLVFHRGRFGGYREISAA</sequence>
<proteinExistence type="inferred from homology"/>
<dbReference type="SUPFAM" id="SSF50475">
    <property type="entry name" value="FMN-binding split barrel"/>
    <property type="match status" value="1"/>
</dbReference>